<dbReference type="InterPro" id="IPR032710">
    <property type="entry name" value="NTF2-like_dom_sf"/>
</dbReference>
<proteinExistence type="predicted"/>
<dbReference type="EMBL" id="CP042831">
    <property type="protein sequence ID" value="QEE51178.1"/>
    <property type="molecule type" value="Genomic_DNA"/>
</dbReference>
<dbReference type="AlphaFoldDB" id="A0A5B9FZB2"/>
<accession>A0A5B9FZB2</accession>
<organism evidence="1 2">
    <name type="scientific">Flavobacterium alkalisoli</name>
    <dbReference type="NCBI Taxonomy" id="2602769"/>
    <lineage>
        <taxon>Bacteria</taxon>
        <taxon>Pseudomonadati</taxon>
        <taxon>Bacteroidota</taxon>
        <taxon>Flavobacteriia</taxon>
        <taxon>Flavobacteriales</taxon>
        <taxon>Flavobacteriaceae</taxon>
        <taxon>Flavobacterium</taxon>
    </lineage>
</organism>
<name>A0A5B9FZB2_9FLAO</name>
<dbReference type="OrthoDB" id="8445243at2"/>
<gene>
    <name evidence="1" type="ORF">FUA48_16865</name>
</gene>
<reference evidence="1 2" key="1">
    <citation type="submission" date="2019-08" db="EMBL/GenBank/DDBJ databases">
        <title>Flavobacterium alkalisoli sp. nov., isolated from rhizosphere soil of Suaeda salsa.</title>
        <authorList>
            <person name="Sun J.-Q."/>
            <person name="Xu L."/>
        </authorList>
    </citation>
    <scope>NUCLEOTIDE SEQUENCE [LARGE SCALE GENOMIC DNA]</scope>
    <source>
        <strain evidence="1 2">XS-5</strain>
    </source>
</reference>
<protein>
    <submittedName>
        <fullName evidence="1">Nuclear transport factor 2 family protein</fullName>
    </submittedName>
</protein>
<dbReference type="Proteomes" id="UP000321222">
    <property type="component" value="Chromosome"/>
</dbReference>
<keyword evidence="2" id="KW-1185">Reference proteome</keyword>
<dbReference type="SUPFAM" id="SSF54427">
    <property type="entry name" value="NTF2-like"/>
    <property type="match status" value="1"/>
</dbReference>
<evidence type="ECO:0000313" key="1">
    <source>
        <dbReference type="EMBL" id="QEE51178.1"/>
    </source>
</evidence>
<sequence length="150" mass="17049">MKTLLLTALMFCILQNINAQKTEKMETTEQDSLAIVKILEQVYFKGLYEGDVNLLKDLFNPGTLLFGDINGQPYAKTLEEYLEGVANRVSPKDSGNVFKGKIISIDVINTIAMAKVNVKMYTFNYYDLLTFHKLNGKWVRVNKTLTNVNE</sequence>
<dbReference type="Gene3D" id="3.10.450.50">
    <property type="match status" value="1"/>
</dbReference>
<dbReference type="Pfam" id="PF12893">
    <property type="entry name" value="Lumazine_bd_2"/>
    <property type="match status" value="1"/>
</dbReference>
<dbReference type="KEGG" id="fak:FUA48_16865"/>
<dbReference type="InterPro" id="IPR039437">
    <property type="entry name" value="FrzH/put_lumazine-bd"/>
</dbReference>
<evidence type="ECO:0000313" key="2">
    <source>
        <dbReference type="Proteomes" id="UP000321222"/>
    </source>
</evidence>